<evidence type="ECO:0000256" key="2">
    <source>
        <dbReference type="ARBA" id="ARBA00022898"/>
    </source>
</evidence>
<dbReference type="GO" id="GO:0004125">
    <property type="term" value="F:L-seryl-tRNA(Sec) selenium transferase activity"/>
    <property type="evidence" value="ECO:0007669"/>
    <property type="project" value="TreeGrafter"/>
</dbReference>
<dbReference type="Gene3D" id="3.40.640.10">
    <property type="entry name" value="Type I PLP-dependent aspartate aminotransferase-like (Major domain)"/>
    <property type="match status" value="1"/>
</dbReference>
<evidence type="ECO:0000313" key="4">
    <source>
        <dbReference type="EMBL" id="SVA57910.1"/>
    </source>
</evidence>
<keyword evidence="2" id="KW-0663">Pyridoxal phosphate</keyword>
<evidence type="ECO:0000256" key="1">
    <source>
        <dbReference type="ARBA" id="ARBA00001933"/>
    </source>
</evidence>
<dbReference type="InterPro" id="IPR000192">
    <property type="entry name" value="Aminotrans_V_dom"/>
</dbReference>
<organism evidence="4">
    <name type="scientific">marine metagenome</name>
    <dbReference type="NCBI Taxonomy" id="408172"/>
    <lineage>
        <taxon>unclassified sequences</taxon>
        <taxon>metagenomes</taxon>
        <taxon>ecological metagenomes</taxon>
    </lineage>
</organism>
<reference evidence="4" key="1">
    <citation type="submission" date="2018-05" db="EMBL/GenBank/DDBJ databases">
        <authorList>
            <person name="Lanie J.A."/>
            <person name="Ng W.-L."/>
            <person name="Kazmierczak K.M."/>
            <person name="Andrzejewski T.M."/>
            <person name="Davidsen T.M."/>
            <person name="Wayne K.J."/>
            <person name="Tettelin H."/>
            <person name="Glass J.I."/>
            <person name="Rusch D."/>
            <person name="Podicherti R."/>
            <person name="Tsui H.-C.T."/>
            <person name="Winkler M.E."/>
        </authorList>
    </citation>
    <scope>NUCLEOTIDE SEQUENCE</scope>
</reference>
<feature type="domain" description="Aminotransferase class V" evidence="3">
    <location>
        <begin position="137"/>
        <end position="279"/>
    </location>
</feature>
<dbReference type="InterPro" id="IPR015424">
    <property type="entry name" value="PyrdxlP-dep_Trfase"/>
</dbReference>
<evidence type="ECO:0000259" key="3">
    <source>
        <dbReference type="Pfam" id="PF00266"/>
    </source>
</evidence>
<sequence length="378" mass="41458">MSNEPTPRVYTDIGVKRAINARSSSTVLGGSIISSTVLDAMDEANRTFVAMPDLLKKAGEAVARKVGAEAAYITPGCYVAIGLSVSGIMTGKDYEKIGRLPNTANMKDRFLIQRCARYRYDRSVTVTGAKLIEVGGEDGTTEAQFDEAINAGTAGIIYPAHLEGEPGIWPLSELVALAQDRGLKIVVDAAYRVYPLHLITDLTKSGADLICFSAKYMGGPNNAGFLCGNVDAVDAARLNGFMDWEIESNRSIGRGYKMDRGDIVATVVALNEWIELDHKERLSQQDRRLEVIAEALSGLPNLRIEQGWFDGYCSMEMKVYVDEVALGRSVFEVEQSLRNGDPGIWVWDEGDSLKIGVDMLKEGDEYLLARRLREELSL</sequence>
<dbReference type="AlphaFoldDB" id="A0A381WZN1"/>
<comment type="cofactor">
    <cofactor evidence="1">
        <name>pyridoxal 5'-phosphate</name>
        <dbReference type="ChEBI" id="CHEBI:597326"/>
    </cofactor>
</comment>
<gene>
    <name evidence="4" type="ORF">METZ01_LOCUS110764</name>
</gene>
<dbReference type="EMBL" id="UINC01013397">
    <property type="protein sequence ID" value="SVA57910.1"/>
    <property type="molecule type" value="Genomic_DNA"/>
</dbReference>
<dbReference type="Pfam" id="PF00266">
    <property type="entry name" value="Aminotran_5"/>
    <property type="match status" value="1"/>
</dbReference>
<name>A0A381WZN1_9ZZZZ</name>
<protein>
    <recommendedName>
        <fullName evidence="3">Aminotransferase class V domain-containing protein</fullName>
    </recommendedName>
</protein>
<accession>A0A381WZN1</accession>
<dbReference type="InterPro" id="IPR015421">
    <property type="entry name" value="PyrdxlP-dep_Trfase_major"/>
</dbReference>
<dbReference type="SUPFAM" id="SSF53383">
    <property type="entry name" value="PLP-dependent transferases"/>
    <property type="match status" value="1"/>
</dbReference>
<dbReference type="PANTHER" id="PTHR32328">
    <property type="entry name" value="L-SERYL-TRNA(SEC) SELENIUM TRANSFERASE"/>
    <property type="match status" value="1"/>
</dbReference>
<dbReference type="PANTHER" id="PTHR32328:SF0">
    <property type="entry name" value="L-SERYL-TRNA(SEC) SELENIUM TRANSFERASE"/>
    <property type="match status" value="1"/>
</dbReference>
<proteinExistence type="predicted"/>